<protein>
    <recommendedName>
        <fullName evidence="1">gamma-glutamylcyclotransferase</fullName>
        <ecNumber evidence="1">4.3.2.9</ecNumber>
    </recommendedName>
</protein>
<feature type="binding site" evidence="4">
    <location>
        <begin position="10"/>
        <end position="15"/>
    </location>
    <ligand>
        <name>substrate</name>
    </ligand>
</feature>
<evidence type="ECO:0000259" key="5">
    <source>
        <dbReference type="Pfam" id="PF06094"/>
    </source>
</evidence>
<dbReference type="GO" id="GO:0003839">
    <property type="term" value="F:gamma-glutamylcyclotransferase activity"/>
    <property type="evidence" value="ECO:0007669"/>
    <property type="project" value="UniProtKB-EC"/>
</dbReference>
<dbReference type="EC" id="4.3.2.9" evidence="1"/>
<evidence type="ECO:0000313" key="6">
    <source>
        <dbReference type="EMBL" id="KAK6358213.1"/>
    </source>
</evidence>
<reference evidence="6 7" key="1">
    <citation type="submission" date="2019-10" db="EMBL/GenBank/DDBJ databases">
        <authorList>
            <person name="Palmer J.M."/>
        </authorList>
    </citation>
    <scope>NUCLEOTIDE SEQUENCE [LARGE SCALE GENOMIC DNA]</scope>
    <source>
        <strain evidence="6 7">TWF730</strain>
    </source>
</reference>
<dbReference type="SUPFAM" id="SSF110857">
    <property type="entry name" value="Gamma-glutamyl cyclotransferase-like"/>
    <property type="match status" value="1"/>
</dbReference>
<dbReference type="Gene3D" id="3.10.490.10">
    <property type="entry name" value="Gamma-glutamyl cyclotransferase-like"/>
    <property type="match status" value="1"/>
</dbReference>
<dbReference type="CDD" id="cd06661">
    <property type="entry name" value="GGCT_like"/>
    <property type="match status" value="1"/>
</dbReference>
<dbReference type="InterPro" id="IPR017939">
    <property type="entry name" value="G-Glutamylcylcotransferase"/>
</dbReference>
<name>A0AAV9V9C0_9PEZI</name>
<accession>A0AAV9V9C0</accession>
<dbReference type="AlphaFoldDB" id="A0AAV9V9C0"/>
<dbReference type="PANTHER" id="PTHR12935">
    <property type="entry name" value="GAMMA-GLUTAMYLCYCLOTRANSFERASE"/>
    <property type="match status" value="1"/>
</dbReference>
<feature type="domain" description="Gamma-glutamylcyclotransferase AIG2-like" evidence="5">
    <location>
        <begin position="10"/>
        <end position="107"/>
    </location>
</feature>
<evidence type="ECO:0000313" key="7">
    <source>
        <dbReference type="Proteomes" id="UP001373714"/>
    </source>
</evidence>
<evidence type="ECO:0000256" key="2">
    <source>
        <dbReference type="ARBA" id="ARBA00023239"/>
    </source>
</evidence>
<dbReference type="Proteomes" id="UP001373714">
    <property type="component" value="Unassembled WGS sequence"/>
</dbReference>
<dbReference type="InterPro" id="IPR009288">
    <property type="entry name" value="AIG2-like_dom"/>
</dbReference>
<dbReference type="InterPro" id="IPR013024">
    <property type="entry name" value="GGCT-like"/>
</dbReference>
<evidence type="ECO:0000256" key="1">
    <source>
        <dbReference type="ARBA" id="ARBA00012346"/>
    </source>
</evidence>
<dbReference type="InterPro" id="IPR036568">
    <property type="entry name" value="GGCT-like_sf"/>
</dbReference>
<comment type="caution">
    <text evidence="6">The sequence shown here is derived from an EMBL/GenBank/DDBJ whole genome shotgun (WGS) entry which is preliminary data.</text>
</comment>
<proteinExistence type="predicted"/>
<evidence type="ECO:0000256" key="3">
    <source>
        <dbReference type="PIRSR" id="PIRSR617939-1"/>
    </source>
</evidence>
<keyword evidence="7" id="KW-1185">Reference proteome</keyword>
<organism evidence="6 7">
    <name type="scientific">Orbilia blumenaviensis</name>
    <dbReference type="NCBI Taxonomy" id="1796055"/>
    <lineage>
        <taxon>Eukaryota</taxon>
        <taxon>Fungi</taxon>
        <taxon>Dikarya</taxon>
        <taxon>Ascomycota</taxon>
        <taxon>Pezizomycotina</taxon>
        <taxon>Orbiliomycetes</taxon>
        <taxon>Orbiliales</taxon>
        <taxon>Orbiliaceae</taxon>
        <taxon>Orbilia</taxon>
    </lineage>
</organism>
<gene>
    <name evidence="6" type="ORF">TWF730_007564</name>
</gene>
<dbReference type="Pfam" id="PF06094">
    <property type="entry name" value="GGACT"/>
    <property type="match status" value="1"/>
</dbReference>
<feature type="active site" description="Proton acceptor" evidence="3">
    <location>
        <position position="79"/>
    </location>
</feature>
<keyword evidence="2" id="KW-0456">Lyase</keyword>
<evidence type="ECO:0000256" key="4">
    <source>
        <dbReference type="PIRSR" id="PIRSR617939-2"/>
    </source>
</evidence>
<dbReference type="EMBL" id="JAVHNS010000004">
    <property type="protein sequence ID" value="KAK6358213.1"/>
    <property type="molecule type" value="Genomic_DNA"/>
</dbReference>
<sequence>MAQDCVTKTYFAYGSNLWLDQMLRRCPTSPYTSVARLPNYRWLICERGYANIVRSPGDEVWGMLYNLTPPDEASLDGYEGVPQAYTKEMIPVELTNGTSMDALVYIDYNHQIDGTVKEEYIQRMSCAIKDGVGKGIPQSYVQKYMLKPLGLGADIFRPGSSSGSDKCVYPN</sequence>
<dbReference type="PANTHER" id="PTHR12935:SF0">
    <property type="entry name" value="GAMMA-GLUTAMYLCYCLOTRANSFERASE"/>
    <property type="match status" value="1"/>
</dbReference>